<dbReference type="RefSeq" id="WP_013129131.1">
    <property type="nucleotide sequence ID" value="NC_014160.1"/>
</dbReference>
<feature type="transmembrane region" description="Helical" evidence="1">
    <location>
        <begin position="36"/>
        <end position="53"/>
    </location>
</feature>
<keyword evidence="1" id="KW-0472">Membrane</keyword>
<dbReference type="KEGG" id="tag:Tagg_0260"/>
<sequence length="56" mass="6300">MNRLALRLLQVALLLCFYVVPYSALPGARGLELFTAWTALALLAGVVSIIELWRRR</sequence>
<dbReference type="eggNOG" id="arCOG11065">
    <property type="taxonomic scope" value="Archaea"/>
</dbReference>
<protein>
    <submittedName>
        <fullName evidence="2">Uncharacterized protein</fullName>
    </submittedName>
</protein>
<reference evidence="2 3" key="1">
    <citation type="journal article" date="2010" name="Stand. Genomic Sci.">
        <title>Complete genome sequence of Thermosphaera aggregans type strain (M11TL).</title>
        <authorList>
            <person name="Spring S."/>
            <person name="Rachel R."/>
            <person name="Lapidus A."/>
            <person name="Davenport K."/>
            <person name="Tice H."/>
            <person name="Copeland A."/>
            <person name="Cheng J.F."/>
            <person name="Lucas S."/>
            <person name="Chen F."/>
            <person name="Nolan M."/>
            <person name="Bruce D."/>
            <person name="Goodwin L."/>
            <person name="Pitluck S."/>
            <person name="Ivanova N."/>
            <person name="Mavromatis K."/>
            <person name="Ovchinnikova G."/>
            <person name="Pati A."/>
            <person name="Chen A."/>
            <person name="Palaniappan K."/>
            <person name="Land M."/>
            <person name="Hauser L."/>
            <person name="Chang Y.J."/>
            <person name="Jeffries C.C."/>
            <person name="Brettin T."/>
            <person name="Detter J.C."/>
            <person name="Tapia R."/>
            <person name="Han C."/>
            <person name="Heimerl T."/>
            <person name="Weikl F."/>
            <person name="Brambilla E."/>
            <person name="Goker M."/>
            <person name="Bristow J."/>
            <person name="Eisen J.A."/>
            <person name="Markowitz V."/>
            <person name="Hugenholtz P."/>
            <person name="Kyrpides N.C."/>
            <person name="Klenk H.P."/>
        </authorList>
    </citation>
    <scope>NUCLEOTIDE SEQUENCE [LARGE SCALE GENOMIC DNA]</scope>
    <source>
        <strain evidence="3">DSM 11486 / M11TL</strain>
    </source>
</reference>
<dbReference type="AlphaFoldDB" id="D5U088"/>
<dbReference type="EMBL" id="CP001939">
    <property type="protein sequence ID" value="ADG90538.1"/>
    <property type="molecule type" value="Genomic_DNA"/>
</dbReference>
<proteinExistence type="predicted"/>
<gene>
    <name evidence="2" type="ordered locus">Tagg_0260</name>
</gene>
<evidence type="ECO:0000313" key="3">
    <source>
        <dbReference type="Proteomes" id="UP000002376"/>
    </source>
</evidence>
<dbReference type="GeneID" id="55637837"/>
<keyword evidence="1" id="KW-1133">Transmembrane helix</keyword>
<reference key="3">
    <citation type="submission" date="2010-02" db="EMBL/GenBank/DDBJ databases">
        <title>Complete genome sequence of Thermosphaera aggregans type strain (M11TL).</title>
        <authorList>
            <consortium name="US DOE Joint Genome Institute (JGI-PGF)"/>
            <person name="Spring S."/>
            <person name="Lapidus A."/>
            <person name="Munk C."/>
            <person name="Schroeder M."/>
            <person name="Glavina Del Rio T."/>
            <person name="Tice H."/>
            <person name="Copeland A."/>
            <person name="Cheng J.-F."/>
            <person name="Lucas S."/>
            <person name="Chen F."/>
            <person name="Nolan M."/>
            <person name="Bruce D."/>
            <person name="Goodwin L."/>
            <person name="Pitluck S."/>
            <person name="Ivanova N."/>
            <person name="Mavromatis K."/>
            <person name="Ovchinnikova G."/>
            <person name="Pati A."/>
            <person name="Chen A."/>
            <person name="Palaniappan K."/>
            <person name="Land M."/>
            <person name="Hauser L."/>
            <person name="Chang Y.-J."/>
            <person name="Jeffries C.C."/>
            <person name="Brettin T."/>
            <person name="Detter J.C."/>
            <person name="Tapia R."/>
            <person name="Han C."/>
            <person name="Chain P."/>
            <person name="Heimerl T."/>
            <person name="Weik F."/>
            <person name="Goker M."/>
            <person name="Rachel R."/>
            <person name="Bristow J."/>
            <person name="Eisen J.A."/>
            <person name="Markowitz V."/>
            <person name="Hugenholtz P."/>
            <person name="Kyrpides N.C."/>
            <person name="Klenk H.-P."/>
        </authorList>
    </citation>
    <scope>NUCLEOTIDE SEQUENCE</scope>
    <source>
        <strain>DSM 11486</strain>
    </source>
</reference>
<evidence type="ECO:0000256" key="1">
    <source>
        <dbReference type="SAM" id="Phobius"/>
    </source>
</evidence>
<name>D5U088_THEAM</name>
<accession>D5U088</accession>
<dbReference type="STRING" id="633148.Tagg_0260"/>
<keyword evidence="3" id="KW-1185">Reference proteome</keyword>
<reference evidence="3" key="2">
    <citation type="journal article" date="2010" name="Stand. Genomic Sci.">
        <title>Complete genome sequence of Thermosphaera aggregans type strain (M11TLT).</title>
        <authorList>
            <person name="Spring S."/>
            <person name="Rachel R."/>
            <person name="Lapidus A."/>
            <person name="Davenport K."/>
            <person name="Tice H."/>
            <person name="Copeland A."/>
            <person name="Cheng J.-F."/>
            <person name="Lucas S."/>
            <person name="Chen F."/>
            <person name="Nolan M."/>
            <person name="Bruce D."/>
            <person name="Goodwin L."/>
            <person name="Pitluck S."/>
            <person name="Ivanova N."/>
            <person name="Mavromatis K."/>
            <person name="Ovchinnikova G."/>
            <person name="Pati A."/>
            <person name="Chen A."/>
            <person name="Palaniappan K."/>
            <person name="Land M."/>
            <person name="Hauser L."/>
            <person name="Chang Y.-J."/>
            <person name="Jeffries C.C."/>
            <person name="Brettin T."/>
            <person name="Detter J.C."/>
            <person name="Tapia R."/>
            <person name="Han C."/>
            <person name="Heimerl T."/>
            <person name="Weikl F."/>
            <person name="Brambilla E."/>
            <person name="Goker M."/>
            <person name="Bristow J."/>
            <person name="Eisen J.A."/>
            <person name="Markowitz V."/>
            <person name="Hugenholtz P."/>
            <person name="Kyrpides N.C."/>
            <person name="Klenk H.-P."/>
        </authorList>
    </citation>
    <scope>NUCLEOTIDE SEQUENCE [LARGE SCALE GENOMIC DNA]</scope>
    <source>
        <strain evidence="3">DSM 11486 / M11TL</strain>
    </source>
</reference>
<organism evidence="2 3">
    <name type="scientific">Thermosphaera aggregans (strain DSM 11486 / M11TL)</name>
    <dbReference type="NCBI Taxonomy" id="633148"/>
    <lineage>
        <taxon>Archaea</taxon>
        <taxon>Thermoproteota</taxon>
        <taxon>Thermoprotei</taxon>
        <taxon>Desulfurococcales</taxon>
        <taxon>Desulfurococcaceae</taxon>
        <taxon>Thermosphaera</taxon>
    </lineage>
</organism>
<evidence type="ECO:0000313" key="2">
    <source>
        <dbReference type="EMBL" id="ADG90538.1"/>
    </source>
</evidence>
<dbReference type="Proteomes" id="UP000002376">
    <property type="component" value="Chromosome"/>
</dbReference>
<keyword evidence="1" id="KW-0812">Transmembrane</keyword>
<dbReference type="HOGENOM" id="CLU_3003337_0_0_2"/>